<dbReference type="PANTHER" id="PTHR10336:SF82">
    <property type="entry name" value="PHOSPHOINOSITIDE PHOSPHOLIPASE C"/>
    <property type="match status" value="1"/>
</dbReference>
<dbReference type="SUPFAM" id="SSF51695">
    <property type="entry name" value="PLC-like phosphodiesterases"/>
    <property type="match status" value="1"/>
</dbReference>
<dbReference type="EC" id="3.1.4.11" evidence="7"/>
<dbReference type="GO" id="GO:0016042">
    <property type="term" value="P:lipid catabolic process"/>
    <property type="evidence" value="ECO:0007669"/>
    <property type="project" value="UniProtKB-KW"/>
</dbReference>
<evidence type="ECO:0000256" key="3">
    <source>
        <dbReference type="ARBA" id="ARBA00022963"/>
    </source>
</evidence>
<evidence type="ECO:0000313" key="11">
    <source>
        <dbReference type="Proteomes" id="UP000054516"/>
    </source>
</evidence>
<dbReference type="InterPro" id="IPR001711">
    <property type="entry name" value="PLipase_C_Pinositol-sp_Y"/>
</dbReference>
<dbReference type="PRINTS" id="PR00390">
    <property type="entry name" value="PHPHLIPASEC"/>
</dbReference>
<evidence type="ECO:0000259" key="9">
    <source>
        <dbReference type="PROSITE" id="PS50008"/>
    </source>
</evidence>
<dbReference type="EMBL" id="DF977489">
    <property type="protein sequence ID" value="GAP89907.1"/>
    <property type="molecule type" value="Genomic_DNA"/>
</dbReference>
<keyword evidence="5" id="KW-0807">Transducer</keyword>
<accession>A0A1W2TNG0</accession>
<evidence type="ECO:0000256" key="8">
    <source>
        <dbReference type="SAM" id="MobiDB-lite"/>
    </source>
</evidence>
<dbReference type="Pfam" id="PF00387">
    <property type="entry name" value="PI-PLC-Y"/>
    <property type="match status" value="1"/>
</dbReference>
<keyword evidence="3 7" id="KW-0442">Lipid degradation</keyword>
<dbReference type="SMART" id="SM00148">
    <property type="entry name" value="PLCXc"/>
    <property type="match status" value="1"/>
</dbReference>
<dbReference type="CDD" id="cd08598">
    <property type="entry name" value="PI-PLC1c_yeast"/>
    <property type="match status" value="1"/>
</dbReference>
<dbReference type="Pfam" id="PF00388">
    <property type="entry name" value="PI-PLC-X"/>
    <property type="match status" value="1"/>
</dbReference>
<feature type="region of interest" description="Disordered" evidence="8">
    <location>
        <begin position="1"/>
        <end position="20"/>
    </location>
</feature>
<dbReference type="STRING" id="77044.A0A1W2TNG0"/>
<evidence type="ECO:0000256" key="7">
    <source>
        <dbReference type="RuleBase" id="RU361133"/>
    </source>
</evidence>
<dbReference type="Gene3D" id="3.20.20.190">
    <property type="entry name" value="Phosphatidylinositol (PI) phosphodiesterase"/>
    <property type="match status" value="2"/>
</dbReference>
<dbReference type="PROSITE" id="PS50007">
    <property type="entry name" value="PIPLC_X_DOMAIN"/>
    <property type="match status" value="1"/>
</dbReference>
<sequence length="725" mass="82155">MCFTMPKPSAKGPVKTQPHPHRRLTFNVRDTETISSLKRALHLGLFLTPTVIHLHDNEIPGGTRDIYLSATIQRSLRKLFTDLCRGELTLSRERLQGFLEVEQGEPLEKISTALTEEAYRFEQFLEVWWLRFGLDIEKPASIVDKDLSKPISNYFIDSSHNTYLPGGQWSGKATVETYKRVLLQGCRCVEIDVWDNSTSSSAKSIAGSATAIPRSERSLKLTTNTLHTAAAQVKAVVDDKIEQTRQFLGVEKHHSRSPGCSKFNASDPSLNRDNGIGAGLTDTDESATPEQSSRGWKPVLPADEPIVMHGWTFNQPIGFRQVCKAIREVAFVTTHLPIIISLEVHALADQQERMVQIMKEEWAGLLIEEPHEACPNDRMPRLEDLLDKILVKVKKASSPAANPMVMTSLSPNSVVVDDDATSSMSEDERVPKRPTPKVPICENLSRLAVYTHSEHFVNFESFTAKSPSHIFSINEKKILDLWESRRDELFTHNQNFFMRAYPKASRVNSSNPDPSQFWRKGVQMVAMNWQKWDEGMMLNKAMFSGEHGWVLKPPGYLSDDEQPTSSACSTYRTFDLIITVLAGQDIALPEDMKSHAFRPLVKCEIHIEKAEERSGSPGEEGNNRLRPVDWKKQTGCGRTDHPEFHPADRELRFQGVHRVEESLSFVRFRVEHEQSRFMPLREPSAGWACIRLDRLATGHRLIPLLDYDGNETKGVLLVRVLKNYR</sequence>
<dbReference type="Gene3D" id="2.60.40.150">
    <property type="entry name" value="C2 domain"/>
    <property type="match status" value="1"/>
</dbReference>
<reference evidence="10" key="1">
    <citation type="submission" date="2016-03" db="EMBL/GenBank/DDBJ databases">
        <title>Draft genome sequence of Rosellinia necatrix.</title>
        <authorList>
            <person name="Kanematsu S."/>
        </authorList>
    </citation>
    <scope>NUCLEOTIDE SEQUENCE [LARGE SCALE GENOMIC DNA]</scope>
    <source>
        <strain evidence="10">W97</strain>
    </source>
</reference>
<keyword evidence="11" id="KW-1185">Reference proteome</keyword>
<dbReference type="FunFam" id="3.20.20.190:FF:000039">
    <property type="entry name" value="Phosphoinositide phospholipase C"/>
    <property type="match status" value="1"/>
</dbReference>
<comment type="catalytic activity">
    <reaction evidence="1 7">
        <text>a 1,2-diacyl-sn-glycero-3-phospho-(1D-myo-inositol-4,5-bisphosphate) + H2O = 1D-myo-inositol 1,4,5-trisphosphate + a 1,2-diacyl-sn-glycerol + H(+)</text>
        <dbReference type="Rhea" id="RHEA:33179"/>
        <dbReference type="ChEBI" id="CHEBI:15377"/>
        <dbReference type="ChEBI" id="CHEBI:15378"/>
        <dbReference type="ChEBI" id="CHEBI:17815"/>
        <dbReference type="ChEBI" id="CHEBI:58456"/>
        <dbReference type="ChEBI" id="CHEBI:203600"/>
        <dbReference type="EC" id="3.1.4.11"/>
    </reaction>
</comment>
<evidence type="ECO:0000313" key="10">
    <source>
        <dbReference type="EMBL" id="GAP89907.1"/>
    </source>
</evidence>
<dbReference type="OrthoDB" id="269822at2759"/>
<evidence type="ECO:0000256" key="6">
    <source>
        <dbReference type="ARBA" id="ARBA00059664"/>
    </source>
</evidence>
<feature type="region of interest" description="Disordered" evidence="8">
    <location>
        <begin position="252"/>
        <end position="298"/>
    </location>
</feature>
<gene>
    <name evidence="10" type="ORF">SAMD00023353_4400100</name>
</gene>
<feature type="compositionally biased region" description="Polar residues" evidence="8">
    <location>
        <begin position="263"/>
        <end position="272"/>
    </location>
</feature>
<dbReference type="InterPro" id="IPR035892">
    <property type="entry name" value="C2_domain_sf"/>
</dbReference>
<protein>
    <recommendedName>
        <fullName evidence="7">Phosphoinositide phospholipase C</fullName>
        <ecNumber evidence="7">3.1.4.11</ecNumber>
    </recommendedName>
</protein>
<evidence type="ECO:0000256" key="4">
    <source>
        <dbReference type="ARBA" id="ARBA00023098"/>
    </source>
</evidence>
<dbReference type="GO" id="GO:0004435">
    <property type="term" value="F:phosphatidylinositol-4,5-bisphosphate phospholipase C activity"/>
    <property type="evidence" value="ECO:0007669"/>
    <property type="project" value="UniProtKB-EC"/>
</dbReference>
<dbReference type="PROSITE" id="PS50008">
    <property type="entry name" value="PIPLC_Y_DOMAIN"/>
    <property type="match status" value="1"/>
</dbReference>
<dbReference type="AlphaFoldDB" id="A0A1W2TNG0"/>
<dbReference type="OMA" id="APCGFRE"/>
<feature type="compositionally biased region" description="Basic and acidic residues" evidence="8">
    <location>
        <begin position="621"/>
        <end position="643"/>
    </location>
</feature>
<evidence type="ECO:0000256" key="5">
    <source>
        <dbReference type="ARBA" id="ARBA00023224"/>
    </source>
</evidence>
<dbReference type="SMART" id="SM00149">
    <property type="entry name" value="PLCYc"/>
    <property type="match status" value="1"/>
</dbReference>
<dbReference type="Proteomes" id="UP000054516">
    <property type="component" value="Unassembled WGS sequence"/>
</dbReference>
<organism evidence="10">
    <name type="scientific">Rosellinia necatrix</name>
    <name type="common">White root-rot fungus</name>
    <dbReference type="NCBI Taxonomy" id="77044"/>
    <lineage>
        <taxon>Eukaryota</taxon>
        <taxon>Fungi</taxon>
        <taxon>Dikarya</taxon>
        <taxon>Ascomycota</taxon>
        <taxon>Pezizomycotina</taxon>
        <taxon>Sordariomycetes</taxon>
        <taxon>Xylariomycetidae</taxon>
        <taxon>Xylariales</taxon>
        <taxon>Xylariaceae</taxon>
        <taxon>Rosellinia</taxon>
    </lineage>
</organism>
<dbReference type="InterPro" id="IPR000909">
    <property type="entry name" value="PLipase_C_PInositol-sp_X_dom"/>
</dbReference>
<evidence type="ECO:0000256" key="2">
    <source>
        <dbReference type="ARBA" id="ARBA00022801"/>
    </source>
</evidence>
<dbReference type="GO" id="GO:0048015">
    <property type="term" value="P:phosphatidylinositol-mediated signaling"/>
    <property type="evidence" value="ECO:0007669"/>
    <property type="project" value="TreeGrafter"/>
</dbReference>
<dbReference type="InterPro" id="IPR017946">
    <property type="entry name" value="PLC-like_Pdiesterase_TIM-brl"/>
</dbReference>
<dbReference type="GO" id="GO:0051209">
    <property type="term" value="P:release of sequestered calcium ion into cytosol"/>
    <property type="evidence" value="ECO:0007669"/>
    <property type="project" value="TreeGrafter"/>
</dbReference>
<proteinExistence type="predicted"/>
<dbReference type="InterPro" id="IPR001192">
    <property type="entry name" value="PI-PLC_fam"/>
</dbReference>
<keyword evidence="2 7" id="KW-0378">Hydrolase</keyword>
<evidence type="ECO:0000256" key="1">
    <source>
        <dbReference type="ARBA" id="ARBA00001195"/>
    </source>
</evidence>
<name>A0A1W2TNG0_ROSNE</name>
<comment type="function">
    <text evidence="6">The production of the second messenger molecules diacylglycerol (DAG) and inositol 1,4,5-trisphosphate (IP3) is mediated by activated phosphatidylinositol-specific phospholipase C enzymes.</text>
</comment>
<dbReference type="PANTHER" id="PTHR10336">
    <property type="entry name" value="PHOSPHOINOSITIDE-SPECIFIC PHOSPHOLIPASE C FAMILY PROTEIN"/>
    <property type="match status" value="1"/>
</dbReference>
<feature type="region of interest" description="Disordered" evidence="8">
    <location>
        <begin position="611"/>
        <end position="643"/>
    </location>
</feature>
<feature type="domain" description="PI-PLC Y-box" evidence="9">
    <location>
        <begin position="444"/>
        <end position="557"/>
    </location>
</feature>
<keyword evidence="4 7" id="KW-0443">Lipid metabolism</keyword>